<dbReference type="EMBL" id="MK433266">
    <property type="protein sequence ID" value="QAY26970.1"/>
    <property type="molecule type" value="Genomic_DNA"/>
</dbReference>
<proteinExistence type="predicted"/>
<protein>
    <submittedName>
        <fullName evidence="1">Uncharacterized protein</fullName>
    </submittedName>
</protein>
<keyword evidence="2" id="KW-1185">Reference proteome</keyword>
<reference evidence="1 2" key="1">
    <citation type="submission" date="2019-01" db="EMBL/GenBank/DDBJ databases">
        <authorList>
            <person name="Sharon T."/>
            <person name="Marcella E.L."/>
            <person name="Lynley F.A."/>
            <person name="Shelly T."/>
            <person name="Kanika K."/>
            <person name="Kit P."/>
            <person name="Joe P."/>
            <person name="Garlena R.A."/>
            <person name="Russell D.A."/>
            <person name="Pope W.H."/>
            <person name="Jacobs-Sera D."/>
            <person name="Hatfull G.F."/>
        </authorList>
    </citation>
    <scope>NUCLEOTIDE SEQUENCE [LARGE SCALE GENOMIC DNA]</scope>
</reference>
<gene>
    <name evidence="1" type="primary">46</name>
    <name evidence="1" type="ORF">SEA_SHAWTY_46</name>
</gene>
<evidence type="ECO:0000313" key="1">
    <source>
        <dbReference type="EMBL" id="QAY26970.1"/>
    </source>
</evidence>
<name>A0A411CYI4_9CAUD</name>
<accession>A0A411CYI4</accession>
<dbReference type="Proteomes" id="UP000289228">
    <property type="component" value="Segment"/>
</dbReference>
<sequence>MNTKTRPKTKAAKNVKAGDWVTWGRLAFLVGEDAHDNGDGTVFLSVGYLGETCRANERVTMHYED</sequence>
<organism evidence="1 2">
    <name type="scientific">Streptomyces phage Shawty</name>
    <dbReference type="NCBI Taxonomy" id="2510521"/>
    <lineage>
        <taxon>Viruses</taxon>
        <taxon>Duplodnaviria</taxon>
        <taxon>Heunggongvirae</taxon>
        <taxon>Uroviricota</taxon>
        <taxon>Caudoviricetes</taxon>
        <taxon>Colingsworthviridae</taxon>
        <taxon>Lomovskayavirus</taxon>
        <taxon>Lomovskayavirus shawty</taxon>
    </lineage>
</organism>
<evidence type="ECO:0000313" key="2">
    <source>
        <dbReference type="Proteomes" id="UP000289228"/>
    </source>
</evidence>